<evidence type="ECO:0000256" key="4">
    <source>
        <dbReference type="ARBA" id="ARBA00022679"/>
    </source>
</evidence>
<comment type="subcellular location">
    <subcellularLocation>
        <location evidence="6">Cytoplasm</location>
    </subcellularLocation>
</comment>
<dbReference type="GO" id="GO:0005829">
    <property type="term" value="C:cytosol"/>
    <property type="evidence" value="ECO:0007669"/>
    <property type="project" value="TreeGrafter"/>
</dbReference>
<feature type="region of interest" description="Disordered" evidence="7">
    <location>
        <begin position="224"/>
        <end position="257"/>
    </location>
</feature>
<evidence type="ECO:0000256" key="5">
    <source>
        <dbReference type="ARBA" id="ARBA00022691"/>
    </source>
</evidence>
<proteinExistence type="inferred from homology"/>
<dbReference type="PANTHER" id="PTHR31760:SF0">
    <property type="entry name" value="S-ADENOSYL-L-METHIONINE-DEPENDENT METHYLTRANSFERASES SUPERFAMILY PROTEIN"/>
    <property type="match status" value="1"/>
</dbReference>
<dbReference type="RefSeq" id="WP_142708148.1">
    <property type="nucleotide sequence ID" value="NZ_VIRS01000026.1"/>
</dbReference>
<dbReference type="EC" id="2.1.1.-" evidence="6"/>
<evidence type="ECO:0000256" key="7">
    <source>
        <dbReference type="SAM" id="MobiDB-lite"/>
    </source>
</evidence>
<evidence type="ECO:0000256" key="1">
    <source>
        <dbReference type="ARBA" id="ARBA00022490"/>
    </source>
</evidence>
<dbReference type="GO" id="GO:0070043">
    <property type="term" value="F:rRNA (guanine-N7-)-methyltransferase activity"/>
    <property type="evidence" value="ECO:0007669"/>
    <property type="project" value="UniProtKB-UniRule"/>
</dbReference>
<feature type="binding site" evidence="6">
    <location>
        <position position="81"/>
    </location>
    <ligand>
        <name>S-adenosyl-L-methionine</name>
        <dbReference type="ChEBI" id="CHEBI:59789"/>
    </ligand>
</feature>
<dbReference type="InterPro" id="IPR029063">
    <property type="entry name" value="SAM-dependent_MTases_sf"/>
</dbReference>
<feature type="binding site" evidence="6">
    <location>
        <position position="147"/>
    </location>
    <ligand>
        <name>S-adenosyl-L-methionine</name>
        <dbReference type="ChEBI" id="CHEBI:59789"/>
    </ligand>
</feature>
<protein>
    <recommendedName>
        <fullName evidence="6">Ribosomal RNA small subunit methyltransferase G</fullName>
        <ecNumber evidence="6">2.1.1.-</ecNumber>
    </recommendedName>
    <alternativeName>
        <fullName evidence="6">16S rRNA 7-methylguanosine methyltransferase</fullName>
        <shortName evidence="6">16S rRNA m7G methyltransferase</shortName>
    </alternativeName>
</protein>
<evidence type="ECO:0000313" key="9">
    <source>
        <dbReference type="Proteomes" id="UP000317982"/>
    </source>
</evidence>
<reference evidence="8 9" key="1">
    <citation type="submission" date="2019-07" db="EMBL/GenBank/DDBJ databases">
        <title>Cryptosporangium phraense sp. nov., isolated from plant litter.</title>
        <authorList>
            <person name="Suriyachadkun C."/>
        </authorList>
    </citation>
    <scope>NUCLEOTIDE SEQUENCE [LARGE SCALE GENOMIC DNA]</scope>
    <source>
        <strain evidence="8 9">A-T 5661</strain>
    </source>
</reference>
<accession>A0A545AL48</accession>
<dbReference type="CDD" id="cd02440">
    <property type="entry name" value="AdoMet_MTases"/>
    <property type="match status" value="1"/>
</dbReference>
<keyword evidence="1 6" id="KW-0963">Cytoplasm</keyword>
<feature type="compositionally biased region" description="Basic residues" evidence="7">
    <location>
        <begin position="238"/>
        <end position="257"/>
    </location>
</feature>
<dbReference type="FunCoup" id="A0A545AL48">
    <property type="interactions" value="25"/>
</dbReference>
<dbReference type="Pfam" id="PF02527">
    <property type="entry name" value="GidB"/>
    <property type="match status" value="1"/>
</dbReference>
<keyword evidence="5 6" id="KW-0949">S-adenosyl-L-methionine</keyword>
<evidence type="ECO:0000256" key="2">
    <source>
        <dbReference type="ARBA" id="ARBA00022552"/>
    </source>
</evidence>
<dbReference type="InParanoid" id="A0A545AL48"/>
<comment type="similarity">
    <text evidence="6">Belongs to the methyltransferase superfamily. RNA methyltransferase RsmG family.</text>
</comment>
<sequence length="257" mass="26167">MSDSPPASPAGPPAGLAAVAASVFGSRLPLAVEYASLLSSAGVERGLIGPREAPRLWERHLLNCAVVADLFPAGATVVDVGSGAGLPGIVLGIVRPDLRVTLLEPLARRAAFLSEAVSLLGLSTVTVERGRAEEVVGRVSGSIVTARAVAPLDRLAGWCLPLCAPGGRMLALKGSSAAEEITEHAAAVARVGGVSPRIVECGSGIVDPPTTVVEILRGDSVRGVARSRRADAGGDSSRRRRPGSAAASRRRRGPHGP</sequence>
<dbReference type="AlphaFoldDB" id="A0A545AL48"/>
<dbReference type="SUPFAM" id="SSF53335">
    <property type="entry name" value="S-adenosyl-L-methionine-dependent methyltransferases"/>
    <property type="match status" value="1"/>
</dbReference>
<dbReference type="InterPro" id="IPR003682">
    <property type="entry name" value="rRNA_ssu_MeTfrase_G"/>
</dbReference>
<evidence type="ECO:0000313" key="8">
    <source>
        <dbReference type="EMBL" id="TQS41465.1"/>
    </source>
</evidence>
<feature type="binding site" evidence="6">
    <location>
        <begin position="132"/>
        <end position="133"/>
    </location>
    <ligand>
        <name>S-adenosyl-L-methionine</name>
        <dbReference type="ChEBI" id="CHEBI:59789"/>
    </ligand>
</feature>
<dbReference type="NCBIfam" id="TIGR00138">
    <property type="entry name" value="rsmG_gidB"/>
    <property type="match status" value="1"/>
</dbReference>
<feature type="binding site" evidence="6">
    <location>
        <position position="86"/>
    </location>
    <ligand>
        <name>S-adenosyl-L-methionine</name>
        <dbReference type="ChEBI" id="CHEBI:59789"/>
    </ligand>
</feature>
<evidence type="ECO:0000256" key="6">
    <source>
        <dbReference type="HAMAP-Rule" id="MF_00074"/>
    </source>
</evidence>
<comment type="caution">
    <text evidence="8">The sequence shown here is derived from an EMBL/GenBank/DDBJ whole genome shotgun (WGS) entry which is preliminary data.</text>
</comment>
<dbReference type="HAMAP" id="MF_00074">
    <property type="entry name" value="16SrRNA_methyltr_G"/>
    <property type="match status" value="1"/>
</dbReference>
<dbReference type="OrthoDB" id="9808773at2"/>
<name>A0A545AL48_9ACTN</name>
<comment type="caution">
    <text evidence="6">Lacks conserved residue(s) required for the propagation of feature annotation.</text>
</comment>
<dbReference type="Proteomes" id="UP000317982">
    <property type="component" value="Unassembled WGS sequence"/>
</dbReference>
<evidence type="ECO:0000256" key="3">
    <source>
        <dbReference type="ARBA" id="ARBA00022603"/>
    </source>
</evidence>
<keyword evidence="2 6" id="KW-0698">rRNA processing</keyword>
<comment type="function">
    <text evidence="6">Specifically methylates the N7 position of a guanine in 16S rRNA.</text>
</comment>
<dbReference type="Gene3D" id="3.40.50.150">
    <property type="entry name" value="Vaccinia Virus protein VP39"/>
    <property type="match status" value="1"/>
</dbReference>
<dbReference type="EMBL" id="VIRS01000026">
    <property type="protein sequence ID" value="TQS41465.1"/>
    <property type="molecule type" value="Genomic_DNA"/>
</dbReference>
<keyword evidence="3 6" id="KW-0489">Methyltransferase</keyword>
<keyword evidence="4 6" id="KW-0808">Transferase</keyword>
<organism evidence="8 9">
    <name type="scientific">Cryptosporangium phraense</name>
    <dbReference type="NCBI Taxonomy" id="2593070"/>
    <lineage>
        <taxon>Bacteria</taxon>
        <taxon>Bacillati</taxon>
        <taxon>Actinomycetota</taxon>
        <taxon>Actinomycetes</taxon>
        <taxon>Cryptosporangiales</taxon>
        <taxon>Cryptosporangiaceae</taxon>
        <taxon>Cryptosporangium</taxon>
    </lineage>
</organism>
<keyword evidence="9" id="KW-1185">Reference proteome</keyword>
<dbReference type="PANTHER" id="PTHR31760">
    <property type="entry name" value="S-ADENOSYL-L-METHIONINE-DEPENDENT METHYLTRANSFERASES SUPERFAMILY PROTEIN"/>
    <property type="match status" value="1"/>
</dbReference>
<gene>
    <name evidence="6 8" type="primary">rsmG</name>
    <name evidence="8" type="ORF">FL583_29630</name>
</gene>